<dbReference type="Proteomes" id="UP000483802">
    <property type="component" value="Unassembled WGS sequence"/>
</dbReference>
<name>A0A6L6WR66_9ACTN</name>
<dbReference type="RefSeq" id="WP_157164446.1">
    <property type="nucleotide sequence ID" value="NZ_WPNZ01000002.1"/>
</dbReference>
<protein>
    <submittedName>
        <fullName evidence="1">Uncharacterized protein</fullName>
    </submittedName>
</protein>
<accession>A0A6L6WR66</accession>
<gene>
    <name evidence="1" type="ORF">GPA10_05220</name>
</gene>
<proteinExistence type="predicted"/>
<evidence type="ECO:0000313" key="2">
    <source>
        <dbReference type="Proteomes" id="UP000483802"/>
    </source>
</evidence>
<dbReference type="EMBL" id="WPNZ01000002">
    <property type="protein sequence ID" value="MVO84187.1"/>
    <property type="molecule type" value="Genomic_DNA"/>
</dbReference>
<evidence type="ECO:0000313" key="1">
    <source>
        <dbReference type="EMBL" id="MVO84187.1"/>
    </source>
</evidence>
<organism evidence="1 2">
    <name type="scientific">Streptomyces typhae</name>
    <dbReference type="NCBI Taxonomy" id="2681492"/>
    <lineage>
        <taxon>Bacteria</taxon>
        <taxon>Bacillati</taxon>
        <taxon>Actinomycetota</taxon>
        <taxon>Actinomycetes</taxon>
        <taxon>Kitasatosporales</taxon>
        <taxon>Streptomycetaceae</taxon>
        <taxon>Streptomyces</taxon>
    </lineage>
</organism>
<dbReference type="AlphaFoldDB" id="A0A6L6WR66"/>
<sequence>MRGLGRVFNVIPAASGVHIPLTNASAISFVTYEDDGTTIATIKESVDGASEQALDCDVYPHKAPGVGGTWTAMAEQDDTLALGGDTTNDCMVFTVDASQLSDGFNCVEVTVDGGICIALLHDLTSGRKPANLPRNVV</sequence>
<comment type="caution">
    <text evidence="1">The sequence shown here is derived from an EMBL/GenBank/DDBJ whole genome shotgun (WGS) entry which is preliminary data.</text>
</comment>
<reference evidence="1 2" key="1">
    <citation type="submission" date="2019-11" db="EMBL/GenBank/DDBJ databases">
        <title>Streptomyces typhae sp. nov., a novel endophytic actinomycete isolated from the root of cattail pollen (Typha angustifolia L.).</title>
        <authorList>
            <person name="Peng C."/>
        </authorList>
    </citation>
    <scope>NUCLEOTIDE SEQUENCE [LARGE SCALE GENOMIC DNA]</scope>
    <source>
        <strain evidence="2">p1417</strain>
    </source>
</reference>
<keyword evidence="2" id="KW-1185">Reference proteome</keyword>